<sequence length="261" mass="29497">MQIWKDIYSYRELLKTNVKKDIRGKYKGSFLGVLWSFLNPLLQVVVYWIVFPFIMGRAGTADNYLCYLVTGIIPWTFFTSVVNAGTVSMITNAGIIKKVYFPREILLISQALSGIINFFISCIIVVIFCIGTGAGISYHLILLPVIAVIEMILSLGVIFILSALEVYVQDIEYVVSFLLNMGFYAAPILYQMSVLDGAGLLQRIISLNPFTVLIEGYRDIFMYHQWPDFTSLFMVLILSLVILIVGYGIFKTLEKGFAEKL</sequence>
<keyword evidence="4 9" id="KW-1003">Cell membrane</keyword>
<dbReference type="PANTHER" id="PTHR30413:SF8">
    <property type="entry name" value="TRANSPORT PERMEASE PROTEIN"/>
    <property type="match status" value="1"/>
</dbReference>
<proteinExistence type="inferred from homology"/>
<evidence type="ECO:0000256" key="8">
    <source>
        <dbReference type="ARBA" id="ARBA00023136"/>
    </source>
</evidence>
<feature type="transmembrane region" description="Helical" evidence="9">
    <location>
        <begin position="171"/>
        <end position="190"/>
    </location>
</feature>
<keyword evidence="12" id="KW-1185">Reference proteome</keyword>
<evidence type="ECO:0000256" key="7">
    <source>
        <dbReference type="ARBA" id="ARBA00022989"/>
    </source>
</evidence>
<feature type="domain" description="ABC transmembrane type-2" evidence="10">
    <location>
        <begin position="31"/>
        <end position="253"/>
    </location>
</feature>
<dbReference type="GeneID" id="77462023"/>
<dbReference type="GO" id="GO:0005886">
    <property type="term" value="C:plasma membrane"/>
    <property type="evidence" value="ECO:0007669"/>
    <property type="project" value="UniProtKB-SubCell"/>
</dbReference>
<dbReference type="PANTHER" id="PTHR30413">
    <property type="entry name" value="INNER MEMBRANE TRANSPORT PERMEASE"/>
    <property type="match status" value="1"/>
</dbReference>
<organism evidence="11 12">
    <name type="scientific">Faecalicoccus pleomorphus</name>
    <dbReference type="NCBI Taxonomy" id="1323"/>
    <lineage>
        <taxon>Bacteria</taxon>
        <taxon>Bacillati</taxon>
        <taxon>Bacillota</taxon>
        <taxon>Erysipelotrichia</taxon>
        <taxon>Erysipelotrichales</taxon>
        <taxon>Erysipelotrichaceae</taxon>
        <taxon>Faecalicoccus</taxon>
    </lineage>
</organism>
<dbReference type="Proteomes" id="UP000255523">
    <property type="component" value="Unassembled WGS sequence"/>
</dbReference>
<feature type="transmembrane region" description="Helical" evidence="9">
    <location>
        <begin position="229"/>
        <end position="250"/>
    </location>
</feature>
<keyword evidence="5" id="KW-0997">Cell inner membrane</keyword>
<evidence type="ECO:0000313" key="12">
    <source>
        <dbReference type="Proteomes" id="UP000255523"/>
    </source>
</evidence>
<evidence type="ECO:0000256" key="5">
    <source>
        <dbReference type="ARBA" id="ARBA00022519"/>
    </source>
</evidence>
<dbReference type="InterPro" id="IPR047817">
    <property type="entry name" value="ABC2_TM_bact-type"/>
</dbReference>
<reference evidence="11 12" key="1">
    <citation type="submission" date="2018-06" db="EMBL/GenBank/DDBJ databases">
        <authorList>
            <consortium name="Pathogen Informatics"/>
            <person name="Doyle S."/>
        </authorList>
    </citation>
    <scope>NUCLEOTIDE SEQUENCE [LARGE SCALE GENOMIC DNA]</scope>
    <source>
        <strain evidence="11 12">NCTC11087</strain>
    </source>
</reference>
<comment type="similarity">
    <text evidence="2 9">Belongs to the ABC-2 integral membrane protein family.</text>
</comment>
<feature type="transmembrane region" description="Helical" evidence="9">
    <location>
        <begin position="67"/>
        <end position="90"/>
    </location>
</feature>
<evidence type="ECO:0000256" key="9">
    <source>
        <dbReference type="RuleBase" id="RU361157"/>
    </source>
</evidence>
<dbReference type="GO" id="GO:0140359">
    <property type="term" value="F:ABC-type transporter activity"/>
    <property type="evidence" value="ECO:0007669"/>
    <property type="project" value="InterPro"/>
</dbReference>
<feature type="transmembrane region" description="Helical" evidence="9">
    <location>
        <begin position="30"/>
        <end position="55"/>
    </location>
</feature>
<dbReference type="OrthoDB" id="9794365at2"/>
<keyword evidence="3 9" id="KW-0813">Transport</keyword>
<name>A0A380LLF4_9FIRM</name>
<keyword evidence="8 9" id="KW-0472">Membrane</keyword>
<dbReference type="PROSITE" id="PS51012">
    <property type="entry name" value="ABC_TM2"/>
    <property type="match status" value="1"/>
</dbReference>
<evidence type="ECO:0000256" key="3">
    <source>
        <dbReference type="ARBA" id="ARBA00022448"/>
    </source>
</evidence>
<evidence type="ECO:0000313" key="11">
    <source>
        <dbReference type="EMBL" id="SUO04161.1"/>
    </source>
</evidence>
<comment type="subcellular location">
    <subcellularLocation>
        <location evidence="1">Cell inner membrane</location>
        <topology evidence="1">Multi-pass membrane protein</topology>
    </subcellularLocation>
    <subcellularLocation>
        <location evidence="9">Cell membrane</location>
        <topology evidence="9">Multi-pass membrane protein</topology>
    </subcellularLocation>
</comment>
<dbReference type="Pfam" id="PF01061">
    <property type="entry name" value="ABC2_membrane"/>
    <property type="match status" value="1"/>
</dbReference>
<evidence type="ECO:0000256" key="1">
    <source>
        <dbReference type="ARBA" id="ARBA00004429"/>
    </source>
</evidence>
<dbReference type="InterPro" id="IPR013525">
    <property type="entry name" value="ABC2_TM"/>
</dbReference>
<keyword evidence="6 9" id="KW-0812">Transmembrane</keyword>
<evidence type="ECO:0000256" key="2">
    <source>
        <dbReference type="ARBA" id="ARBA00007783"/>
    </source>
</evidence>
<evidence type="ECO:0000259" key="10">
    <source>
        <dbReference type="PROSITE" id="PS51012"/>
    </source>
</evidence>
<dbReference type="RefSeq" id="WP_022790394.1">
    <property type="nucleotide sequence ID" value="NZ_UHFX01000003.1"/>
</dbReference>
<protein>
    <recommendedName>
        <fullName evidence="9">Transport permease protein</fullName>
    </recommendedName>
</protein>
<evidence type="ECO:0000256" key="6">
    <source>
        <dbReference type="ARBA" id="ARBA00022692"/>
    </source>
</evidence>
<dbReference type="EMBL" id="UHFX01000003">
    <property type="protein sequence ID" value="SUO04161.1"/>
    <property type="molecule type" value="Genomic_DNA"/>
</dbReference>
<feature type="transmembrane region" description="Helical" evidence="9">
    <location>
        <begin position="111"/>
        <end position="134"/>
    </location>
</feature>
<evidence type="ECO:0000256" key="4">
    <source>
        <dbReference type="ARBA" id="ARBA00022475"/>
    </source>
</evidence>
<accession>A0A380LLF4</accession>
<keyword evidence="7 9" id="KW-1133">Transmembrane helix</keyword>
<feature type="transmembrane region" description="Helical" evidence="9">
    <location>
        <begin position="140"/>
        <end position="164"/>
    </location>
</feature>
<dbReference type="GO" id="GO:0015920">
    <property type="term" value="P:lipopolysaccharide transport"/>
    <property type="evidence" value="ECO:0007669"/>
    <property type="project" value="TreeGrafter"/>
</dbReference>
<dbReference type="AlphaFoldDB" id="A0A380LLF4"/>
<gene>
    <name evidence="11" type="primary">rgpC</name>
    <name evidence="11" type="ORF">NCTC11087_01055</name>
</gene>